<sequence>MASFVKHMTVCQGSKRELSLTSTTPSSASPPVSIACPHRRAVIASSALLVFGGATPGAFAENWGARSYIKEHYFQPELSSEDAVARIQQTADGLREMRPMLDRLAWRYVLRYVRLKAAYLSSDLKNALIILPENRRAAYVKTANELIDSMSELDRYVRTPKVYESYVYYEKSLISLDEIVAMLVPV</sequence>
<dbReference type="Proteomes" id="UP000036987">
    <property type="component" value="Unassembled WGS sequence"/>
</dbReference>
<comment type="subcellular location">
    <subcellularLocation>
        <location evidence="1">Plastid</location>
        <location evidence="1">Chloroplast thylakoid membrane</location>
    </subcellularLocation>
</comment>
<dbReference type="GO" id="GO:0005509">
    <property type="term" value="F:calcium ion binding"/>
    <property type="evidence" value="ECO:0007669"/>
    <property type="project" value="InterPro"/>
</dbReference>
<evidence type="ECO:0000256" key="3">
    <source>
        <dbReference type="ARBA" id="ARBA00022640"/>
    </source>
</evidence>
<name>A0A0K9P9W1_ZOSMR</name>
<dbReference type="InterPro" id="IPR008797">
    <property type="entry name" value="PSII_PsbQ"/>
</dbReference>
<dbReference type="Pfam" id="PF05757">
    <property type="entry name" value="PsbQ"/>
    <property type="match status" value="1"/>
</dbReference>
<comment type="caution">
    <text evidence="8">The sequence shown here is derived from an EMBL/GenBank/DDBJ whole genome shotgun (WGS) entry which is preliminary data.</text>
</comment>
<dbReference type="EMBL" id="LFYR01001011">
    <property type="protein sequence ID" value="KMZ65751.1"/>
    <property type="molecule type" value="Genomic_DNA"/>
</dbReference>
<dbReference type="GO" id="GO:0009535">
    <property type="term" value="C:chloroplast thylakoid membrane"/>
    <property type="evidence" value="ECO:0007669"/>
    <property type="project" value="UniProtKB-SubCell"/>
</dbReference>
<keyword evidence="2" id="KW-0150">Chloroplast</keyword>
<dbReference type="AlphaFoldDB" id="A0A0K9P9W1"/>
<evidence type="ECO:0000313" key="8">
    <source>
        <dbReference type="EMBL" id="KMZ65751.1"/>
    </source>
</evidence>
<evidence type="ECO:0000256" key="6">
    <source>
        <dbReference type="ARBA" id="ARBA00023136"/>
    </source>
</evidence>
<dbReference type="SUPFAM" id="SSF101112">
    <property type="entry name" value="Oxygen-evolving enhancer protein 3"/>
    <property type="match status" value="1"/>
</dbReference>
<dbReference type="InterPro" id="IPR054099">
    <property type="entry name" value="PSII_PsbQ_pln"/>
</dbReference>
<keyword evidence="9" id="KW-1185">Reference proteome</keyword>
<organism evidence="8 9">
    <name type="scientific">Zostera marina</name>
    <name type="common">Eelgrass</name>
    <dbReference type="NCBI Taxonomy" id="29655"/>
    <lineage>
        <taxon>Eukaryota</taxon>
        <taxon>Viridiplantae</taxon>
        <taxon>Streptophyta</taxon>
        <taxon>Embryophyta</taxon>
        <taxon>Tracheophyta</taxon>
        <taxon>Spermatophyta</taxon>
        <taxon>Magnoliopsida</taxon>
        <taxon>Liliopsida</taxon>
        <taxon>Zosteraceae</taxon>
        <taxon>Zostera</taxon>
    </lineage>
</organism>
<dbReference type="PANTHER" id="PTHR33399">
    <property type="entry name" value="OXYGEN-EVOLVING ENHANCER PROTEIN 3-1, CHLOROPLASTIC"/>
    <property type="match status" value="1"/>
</dbReference>
<evidence type="ECO:0000256" key="1">
    <source>
        <dbReference type="ARBA" id="ARBA00004334"/>
    </source>
</evidence>
<dbReference type="GO" id="GO:0009654">
    <property type="term" value="C:photosystem II oxygen evolving complex"/>
    <property type="evidence" value="ECO:0007669"/>
    <property type="project" value="InterPro"/>
</dbReference>
<keyword evidence="4" id="KW-0809">Transit peptide</keyword>
<evidence type="ECO:0000256" key="7">
    <source>
        <dbReference type="ARBA" id="ARBA00035649"/>
    </source>
</evidence>
<dbReference type="STRING" id="29655.A0A0K9P9W1"/>
<gene>
    <name evidence="8" type="ORF">ZOSMA_30G00320</name>
</gene>
<dbReference type="SMR" id="A0A0K9P9W1"/>
<evidence type="ECO:0000256" key="2">
    <source>
        <dbReference type="ARBA" id="ARBA00022528"/>
    </source>
</evidence>
<accession>A0A0K9P9W1</accession>
<dbReference type="OrthoDB" id="1877844at2759"/>
<dbReference type="Gene3D" id="1.20.120.290">
    <property type="entry name" value="Oxygen-evolving enhancer protein 3 (PsbQ), four-helix up-down bundle"/>
    <property type="match status" value="1"/>
</dbReference>
<keyword evidence="5" id="KW-0793">Thylakoid</keyword>
<evidence type="ECO:0000313" key="9">
    <source>
        <dbReference type="Proteomes" id="UP000036987"/>
    </source>
</evidence>
<dbReference type="GO" id="GO:0009507">
    <property type="term" value="C:chloroplast"/>
    <property type="evidence" value="ECO:0000318"/>
    <property type="project" value="GO_Central"/>
</dbReference>
<keyword evidence="6" id="KW-0472">Membrane</keyword>
<dbReference type="GO" id="GO:0019898">
    <property type="term" value="C:extrinsic component of membrane"/>
    <property type="evidence" value="ECO:0007669"/>
    <property type="project" value="InterPro"/>
</dbReference>
<evidence type="ECO:0000256" key="4">
    <source>
        <dbReference type="ARBA" id="ARBA00022946"/>
    </source>
</evidence>
<dbReference type="OMA" id="MALAENW"/>
<evidence type="ECO:0000256" key="5">
    <source>
        <dbReference type="ARBA" id="ARBA00023078"/>
    </source>
</evidence>
<dbReference type="InterPro" id="IPR023222">
    <property type="entry name" value="PsbQ-like_dom_sf"/>
</dbReference>
<dbReference type="GO" id="GO:0009767">
    <property type="term" value="P:photosynthetic electron transport chain"/>
    <property type="evidence" value="ECO:0000318"/>
    <property type="project" value="GO_Central"/>
</dbReference>
<keyword evidence="3" id="KW-0934">Plastid</keyword>
<dbReference type="PANTHER" id="PTHR33399:SF5">
    <property type="entry name" value="PHOTOSYNTHETIC NDH SUBUNIT OF LUMENAL LOCATION 2, CHLOROPLASTIC"/>
    <property type="match status" value="1"/>
</dbReference>
<reference evidence="9" key="1">
    <citation type="journal article" date="2016" name="Nature">
        <title>The genome of the seagrass Zostera marina reveals angiosperm adaptation to the sea.</title>
        <authorList>
            <person name="Olsen J.L."/>
            <person name="Rouze P."/>
            <person name="Verhelst B."/>
            <person name="Lin Y.-C."/>
            <person name="Bayer T."/>
            <person name="Collen J."/>
            <person name="Dattolo E."/>
            <person name="De Paoli E."/>
            <person name="Dittami S."/>
            <person name="Maumus F."/>
            <person name="Michel G."/>
            <person name="Kersting A."/>
            <person name="Lauritano C."/>
            <person name="Lohaus R."/>
            <person name="Toepel M."/>
            <person name="Tonon T."/>
            <person name="Vanneste K."/>
            <person name="Amirebrahimi M."/>
            <person name="Brakel J."/>
            <person name="Bostroem C."/>
            <person name="Chovatia M."/>
            <person name="Grimwood J."/>
            <person name="Jenkins J.W."/>
            <person name="Jueterbock A."/>
            <person name="Mraz A."/>
            <person name="Stam W.T."/>
            <person name="Tice H."/>
            <person name="Bornberg-Bauer E."/>
            <person name="Green P.J."/>
            <person name="Pearson G.A."/>
            <person name="Procaccini G."/>
            <person name="Duarte C.M."/>
            <person name="Schmutz J."/>
            <person name="Reusch T.B.H."/>
            <person name="Van de Peer Y."/>
        </authorList>
    </citation>
    <scope>NUCLEOTIDE SEQUENCE [LARGE SCALE GENOMIC DNA]</scope>
    <source>
        <strain evidence="9">cv. Finnish</strain>
    </source>
</reference>
<proteinExistence type="inferred from homology"/>
<protein>
    <submittedName>
        <fullName evidence="8">PsbQ-like 2</fullName>
    </submittedName>
</protein>
<comment type="similarity">
    <text evidence="7">Belongs to the PsbQ family.</text>
</comment>